<dbReference type="InterPro" id="IPR011989">
    <property type="entry name" value="ARM-like"/>
</dbReference>
<feature type="transmembrane region" description="Helical" evidence="2">
    <location>
        <begin position="6"/>
        <end position="30"/>
    </location>
</feature>
<dbReference type="Pfam" id="PF02985">
    <property type="entry name" value="HEAT"/>
    <property type="match status" value="1"/>
</dbReference>
<gene>
    <name evidence="3" type="ORF">WDJ61_13995</name>
</gene>
<keyword evidence="1" id="KW-0677">Repeat</keyword>
<evidence type="ECO:0000313" key="3">
    <source>
        <dbReference type="EMBL" id="WXB92359.1"/>
    </source>
</evidence>
<protein>
    <submittedName>
        <fullName evidence="3">HEAT repeat domain-containing protein</fullName>
    </submittedName>
</protein>
<sequence length="348" mass="41459">MVAIPLEIILSIIIVLLVSLLIFFLSLIRIKWKRSIKEKKQADWLKEHEEYLFTLLSTGEWSVRANVSSKFVYEAIEQFFLNFLKTVNDPVSQHHIQQWVEANFTERYRKQLTSRSMAIRLNTLYRIKKFHCTSFQAFLYDYYSSDKVSLEEKILILQILSIFQDERVIELLNKEEEEYPYFYYFDILTKFSNDIVVEKVIENHKNVTTKLQYAAIEYIGSQGWSEYEPLLIELIDHDNEEMSIRAMKALYQLHYLSDMAPLLPHFETERWQKKMWLAKLSMLHHHDACIPYLKQWLTDSSWYVRRAAANALLSYPTGEFELRQIAQFSEDAFARDAAKERLERGIGF</sequence>
<organism evidence="3 4">
    <name type="scientific">Bacillus kandeliae</name>
    <dbReference type="NCBI Taxonomy" id="3129297"/>
    <lineage>
        <taxon>Bacteria</taxon>
        <taxon>Bacillati</taxon>
        <taxon>Bacillota</taxon>
        <taxon>Bacilli</taxon>
        <taxon>Bacillales</taxon>
        <taxon>Bacillaceae</taxon>
        <taxon>Bacillus</taxon>
    </lineage>
</organism>
<keyword evidence="2" id="KW-0812">Transmembrane</keyword>
<dbReference type="InterPro" id="IPR000357">
    <property type="entry name" value="HEAT"/>
</dbReference>
<keyword evidence="2" id="KW-1133">Transmembrane helix</keyword>
<dbReference type="Proteomes" id="UP001387364">
    <property type="component" value="Chromosome"/>
</dbReference>
<accession>A0ABZ2N450</accession>
<dbReference type="EMBL" id="CP147404">
    <property type="protein sequence ID" value="WXB92359.1"/>
    <property type="molecule type" value="Genomic_DNA"/>
</dbReference>
<dbReference type="Gene3D" id="1.25.10.10">
    <property type="entry name" value="Leucine-rich Repeat Variant"/>
    <property type="match status" value="1"/>
</dbReference>
<reference evidence="3 4" key="1">
    <citation type="submission" date="2024-02" db="EMBL/GenBank/DDBJ databases">
        <title>Seven novel Bacillus-like species.</title>
        <authorList>
            <person name="Liu G."/>
        </authorList>
    </citation>
    <scope>NUCLEOTIDE SEQUENCE [LARGE SCALE GENOMIC DNA]</scope>
    <source>
        <strain evidence="3 4">FJAT-52991</strain>
    </source>
</reference>
<evidence type="ECO:0000256" key="2">
    <source>
        <dbReference type="SAM" id="Phobius"/>
    </source>
</evidence>
<dbReference type="SUPFAM" id="SSF48371">
    <property type="entry name" value="ARM repeat"/>
    <property type="match status" value="2"/>
</dbReference>
<name>A0ABZ2N450_9BACI</name>
<evidence type="ECO:0000313" key="4">
    <source>
        <dbReference type="Proteomes" id="UP001387364"/>
    </source>
</evidence>
<dbReference type="InterPro" id="IPR016024">
    <property type="entry name" value="ARM-type_fold"/>
</dbReference>
<keyword evidence="2" id="KW-0472">Membrane</keyword>
<dbReference type="RefSeq" id="WP_338750777.1">
    <property type="nucleotide sequence ID" value="NZ_CP147404.1"/>
</dbReference>
<keyword evidence="4" id="KW-1185">Reference proteome</keyword>
<evidence type="ECO:0000256" key="1">
    <source>
        <dbReference type="ARBA" id="ARBA00022737"/>
    </source>
</evidence>
<proteinExistence type="predicted"/>